<dbReference type="FunFam" id="1.10.10.10:FF:000001">
    <property type="entry name" value="LysR family transcriptional regulator"/>
    <property type="match status" value="1"/>
</dbReference>
<dbReference type="RefSeq" id="WP_115215512.1">
    <property type="nucleotide sequence ID" value="NZ_QKWJ01000073.1"/>
</dbReference>
<dbReference type="Gene3D" id="3.40.190.290">
    <property type="match status" value="1"/>
</dbReference>
<keyword evidence="7" id="KW-1185">Reference proteome</keyword>
<dbReference type="Proteomes" id="UP000255165">
    <property type="component" value="Unassembled WGS sequence"/>
</dbReference>
<gene>
    <name evidence="6" type="ORF">DN412_33465</name>
</gene>
<dbReference type="SUPFAM" id="SSF53850">
    <property type="entry name" value="Periplasmic binding protein-like II"/>
    <property type="match status" value="1"/>
</dbReference>
<dbReference type="GO" id="GO:0003700">
    <property type="term" value="F:DNA-binding transcription factor activity"/>
    <property type="evidence" value="ECO:0007669"/>
    <property type="project" value="InterPro"/>
</dbReference>
<dbReference type="PANTHER" id="PTHR30419">
    <property type="entry name" value="HTH-TYPE TRANSCRIPTIONAL REGULATOR YBHD"/>
    <property type="match status" value="1"/>
</dbReference>
<dbReference type="SUPFAM" id="SSF46785">
    <property type="entry name" value="Winged helix' DNA-binding domain"/>
    <property type="match status" value="1"/>
</dbReference>
<protein>
    <submittedName>
        <fullName evidence="6">LysR family transcriptional regulator</fullName>
    </submittedName>
</protein>
<dbReference type="Pfam" id="PF00126">
    <property type="entry name" value="HTH_1"/>
    <property type="match status" value="1"/>
</dbReference>
<dbReference type="GO" id="GO:0003677">
    <property type="term" value="F:DNA binding"/>
    <property type="evidence" value="ECO:0007669"/>
    <property type="project" value="UniProtKB-KW"/>
</dbReference>
<dbReference type="Gene3D" id="1.10.10.10">
    <property type="entry name" value="Winged helix-like DNA-binding domain superfamily/Winged helix DNA-binding domain"/>
    <property type="match status" value="1"/>
</dbReference>
<keyword evidence="3" id="KW-0238">DNA-binding</keyword>
<organism evidence="6 7">
    <name type="scientific">Cupriavidus lacunae</name>
    <dbReference type="NCBI Taxonomy" id="2666307"/>
    <lineage>
        <taxon>Bacteria</taxon>
        <taxon>Pseudomonadati</taxon>
        <taxon>Pseudomonadota</taxon>
        <taxon>Betaproteobacteria</taxon>
        <taxon>Burkholderiales</taxon>
        <taxon>Burkholderiaceae</taxon>
        <taxon>Cupriavidus</taxon>
    </lineage>
</organism>
<keyword evidence="4" id="KW-0804">Transcription</keyword>
<sequence>MRIDDLRAFMLVAQHGSLHRATEHMGVTQSALSKALGRLEADAGMRLFERSSRGVTLTLVGESLLARARQVVLATHDFEQEIEAQRAARSGKIRLAATPYLVATVLTPVIARFLAHRPLASFAVETRLTLGAIQALQSGEVDFACGGLTADVPDDVCRAPLQPLNLRIVAREDHPRRPAFRTLADLASERWALPRISSSLYQVLAHQFAGLGLPPPRVAVEWTGSGVPIAELLRNTDLLGLLPHRALTGPDGHGLCVIADGERLPEPEVALLWRDDGYLSPLCLEFREALVAFNREGEAGTTPKPQD</sequence>
<dbReference type="InterPro" id="IPR050950">
    <property type="entry name" value="HTH-type_LysR_regulators"/>
</dbReference>
<dbReference type="InterPro" id="IPR036388">
    <property type="entry name" value="WH-like_DNA-bd_sf"/>
</dbReference>
<evidence type="ECO:0000256" key="3">
    <source>
        <dbReference type="ARBA" id="ARBA00023125"/>
    </source>
</evidence>
<name>A0A370NKF1_9BURK</name>
<keyword evidence="2" id="KW-0805">Transcription regulation</keyword>
<accession>A0A370NKF1</accession>
<reference evidence="7" key="1">
    <citation type="submission" date="2018-06" db="EMBL/GenBank/DDBJ databases">
        <authorList>
            <person name="Feng T."/>
            <person name="Jeon C.O."/>
        </authorList>
    </citation>
    <scope>NUCLEOTIDE SEQUENCE [LARGE SCALE GENOMIC DNA]</scope>
    <source>
        <strain evidence="7">S23</strain>
    </source>
</reference>
<dbReference type="PROSITE" id="PS50931">
    <property type="entry name" value="HTH_LYSR"/>
    <property type="match status" value="1"/>
</dbReference>
<dbReference type="PRINTS" id="PR00039">
    <property type="entry name" value="HTHLYSR"/>
</dbReference>
<evidence type="ECO:0000313" key="6">
    <source>
        <dbReference type="EMBL" id="RDK06063.1"/>
    </source>
</evidence>
<dbReference type="Pfam" id="PF03466">
    <property type="entry name" value="LysR_substrate"/>
    <property type="match status" value="1"/>
</dbReference>
<evidence type="ECO:0000256" key="2">
    <source>
        <dbReference type="ARBA" id="ARBA00023015"/>
    </source>
</evidence>
<proteinExistence type="inferred from homology"/>
<dbReference type="AlphaFoldDB" id="A0A370NKF1"/>
<dbReference type="PANTHER" id="PTHR30419:SF7">
    <property type="entry name" value="HTH-TYPE TRANSCRIPTIONAL REGULATOR TDCA"/>
    <property type="match status" value="1"/>
</dbReference>
<evidence type="ECO:0000256" key="4">
    <source>
        <dbReference type="ARBA" id="ARBA00023163"/>
    </source>
</evidence>
<dbReference type="CDD" id="cd05466">
    <property type="entry name" value="PBP2_LTTR_substrate"/>
    <property type="match status" value="1"/>
</dbReference>
<comment type="caution">
    <text evidence="6">The sequence shown here is derived from an EMBL/GenBank/DDBJ whole genome shotgun (WGS) entry which is preliminary data.</text>
</comment>
<comment type="similarity">
    <text evidence="1">Belongs to the LysR transcriptional regulatory family.</text>
</comment>
<dbReference type="InterPro" id="IPR000847">
    <property type="entry name" value="LysR_HTH_N"/>
</dbReference>
<feature type="domain" description="HTH lysR-type" evidence="5">
    <location>
        <begin position="1"/>
        <end position="58"/>
    </location>
</feature>
<dbReference type="InterPro" id="IPR036390">
    <property type="entry name" value="WH_DNA-bd_sf"/>
</dbReference>
<evidence type="ECO:0000259" key="5">
    <source>
        <dbReference type="PROSITE" id="PS50931"/>
    </source>
</evidence>
<dbReference type="GO" id="GO:0005829">
    <property type="term" value="C:cytosol"/>
    <property type="evidence" value="ECO:0007669"/>
    <property type="project" value="TreeGrafter"/>
</dbReference>
<dbReference type="InterPro" id="IPR005119">
    <property type="entry name" value="LysR_subst-bd"/>
</dbReference>
<evidence type="ECO:0000313" key="7">
    <source>
        <dbReference type="Proteomes" id="UP000255165"/>
    </source>
</evidence>
<evidence type="ECO:0000256" key="1">
    <source>
        <dbReference type="ARBA" id="ARBA00009437"/>
    </source>
</evidence>
<dbReference type="EMBL" id="QKWJ01000073">
    <property type="protein sequence ID" value="RDK06063.1"/>
    <property type="molecule type" value="Genomic_DNA"/>
</dbReference>